<feature type="transmembrane region" description="Helical" evidence="6">
    <location>
        <begin position="99"/>
        <end position="117"/>
    </location>
</feature>
<dbReference type="Pfam" id="PF04138">
    <property type="entry name" value="GtrA_DPMS_TM"/>
    <property type="match status" value="1"/>
</dbReference>
<keyword evidence="5 6" id="KW-0472">Membrane</keyword>
<accession>A0ABV2IYM3</accession>
<evidence type="ECO:0000313" key="9">
    <source>
        <dbReference type="Proteomes" id="UP001549047"/>
    </source>
</evidence>
<evidence type="ECO:0000256" key="4">
    <source>
        <dbReference type="ARBA" id="ARBA00022989"/>
    </source>
</evidence>
<evidence type="ECO:0000256" key="6">
    <source>
        <dbReference type="SAM" id="Phobius"/>
    </source>
</evidence>
<comment type="subcellular location">
    <subcellularLocation>
        <location evidence="1">Membrane</location>
        <topology evidence="1">Multi-pass membrane protein</topology>
    </subcellularLocation>
</comment>
<comment type="similarity">
    <text evidence="2">Belongs to the GtrA family.</text>
</comment>
<dbReference type="RefSeq" id="WP_354556130.1">
    <property type="nucleotide sequence ID" value="NZ_JBEPMB010000002.1"/>
</dbReference>
<keyword evidence="3 6" id="KW-0812">Transmembrane</keyword>
<gene>
    <name evidence="8" type="ORF">ABID16_001933</name>
</gene>
<evidence type="ECO:0000313" key="8">
    <source>
        <dbReference type="EMBL" id="MET3613604.1"/>
    </source>
</evidence>
<protein>
    <submittedName>
        <fullName evidence="8">Flippase GtrA</fullName>
    </submittedName>
</protein>
<name>A0ABV2IYM3_9HYPH</name>
<dbReference type="EMBL" id="JBEPMB010000002">
    <property type="protein sequence ID" value="MET3613604.1"/>
    <property type="molecule type" value="Genomic_DNA"/>
</dbReference>
<evidence type="ECO:0000256" key="3">
    <source>
        <dbReference type="ARBA" id="ARBA00022692"/>
    </source>
</evidence>
<keyword evidence="4 6" id="KW-1133">Transmembrane helix</keyword>
<dbReference type="PANTHER" id="PTHR38459">
    <property type="entry name" value="PROPHAGE BACTOPRENOL-LINKED GLUCOSE TRANSLOCASE HOMOLOG"/>
    <property type="match status" value="1"/>
</dbReference>
<proteinExistence type="inferred from homology"/>
<evidence type="ECO:0000259" key="7">
    <source>
        <dbReference type="Pfam" id="PF04138"/>
    </source>
</evidence>
<feature type="transmembrane region" description="Helical" evidence="6">
    <location>
        <begin position="35"/>
        <end position="51"/>
    </location>
</feature>
<dbReference type="PANTHER" id="PTHR38459:SF1">
    <property type="entry name" value="PROPHAGE BACTOPRENOL-LINKED GLUCOSE TRANSLOCASE HOMOLOG"/>
    <property type="match status" value="1"/>
</dbReference>
<organism evidence="8 9">
    <name type="scientific">Rhizobium aquaticum</name>
    <dbReference type="NCBI Taxonomy" id="1549636"/>
    <lineage>
        <taxon>Bacteria</taxon>
        <taxon>Pseudomonadati</taxon>
        <taxon>Pseudomonadota</taxon>
        <taxon>Alphaproteobacteria</taxon>
        <taxon>Hyphomicrobiales</taxon>
        <taxon>Rhizobiaceae</taxon>
        <taxon>Rhizobium/Agrobacterium group</taxon>
        <taxon>Rhizobium</taxon>
    </lineage>
</organism>
<keyword evidence="9" id="KW-1185">Reference proteome</keyword>
<sequence length="124" mass="13412">MKKLLWFAFAGGTGFLVDAGSLSLILWLTPVGPYIARVLSIAIAMAYTWTINRTFTFGRSGRHVASEGMRYGLVGVTAALVNYGTYSVCLMIWPPLWPVAAAAIGSGVAMVFSYLGYSRFVFGK</sequence>
<dbReference type="InterPro" id="IPR051401">
    <property type="entry name" value="GtrA_CellWall_Glycosyl"/>
</dbReference>
<feature type="domain" description="GtrA/DPMS transmembrane" evidence="7">
    <location>
        <begin position="7"/>
        <end position="122"/>
    </location>
</feature>
<feature type="transmembrane region" description="Helical" evidence="6">
    <location>
        <begin position="71"/>
        <end position="93"/>
    </location>
</feature>
<evidence type="ECO:0000256" key="5">
    <source>
        <dbReference type="ARBA" id="ARBA00023136"/>
    </source>
</evidence>
<dbReference type="InterPro" id="IPR007267">
    <property type="entry name" value="GtrA_DPMS_TM"/>
</dbReference>
<evidence type="ECO:0000256" key="2">
    <source>
        <dbReference type="ARBA" id="ARBA00009399"/>
    </source>
</evidence>
<evidence type="ECO:0000256" key="1">
    <source>
        <dbReference type="ARBA" id="ARBA00004141"/>
    </source>
</evidence>
<reference evidence="8 9" key="1">
    <citation type="submission" date="2024-06" db="EMBL/GenBank/DDBJ databases">
        <title>Genomic Encyclopedia of Type Strains, Phase IV (KMG-IV): sequencing the most valuable type-strain genomes for metagenomic binning, comparative biology and taxonomic classification.</title>
        <authorList>
            <person name="Goeker M."/>
        </authorList>
    </citation>
    <scope>NUCLEOTIDE SEQUENCE [LARGE SCALE GENOMIC DNA]</scope>
    <source>
        <strain evidence="8 9">DSM 29780</strain>
    </source>
</reference>
<comment type="caution">
    <text evidence="8">The sequence shown here is derived from an EMBL/GenBank/DDBJ whole genome shotgun (WGS) entry which is preliminary data.</text>
</comment>
<dbReference type="Proteomes" id="UP001549047">
    <property type="component" value="Unassembled WGS sequence"/>
</dbReference>